<sequence>MQAQNDKCVMVLDKDLPLGILANTAGIMGITLGKHIPETVGADVLDKSGKEHLGIIELPVPILKADREKIREIREQLFQPEFADLIVVDFSDVAQSCNVYEEYIKKAARVEEKEMTYFGIGICGAKKLVNKLTGSLPLLR</sequence>
<dbReference type="STRING" id="1796616.A4V09_06690"/>
<evidence type="ECO:0008006" key="3">
    <source>
        <dbReference type="Google" id="ProtNLM"/>
    </source>
</evidence>
<keyword evidence="2" id="KW-1185">Reference proteome</keyword>
<dbReference type="InterPro" id="IPR018988">
    <property type="entry name" value="DUF2000"/>
</dbReference>
<dbReference type="InterPro" id="IPR023476">
    <property type="entry name" value="Pep_tRNA_hydro_II_dom_sf"/>
</dbReference>
<organism evidence="1 2">
    <name type="scientific">Blautia pseudococcoides</name>
    <dbReference type="NCBI Taxonomy" id="1796616"/>
    <lineage>
        <taxon>Bacteria</taxon>
        <taxon>Bacillati</taxon>
        <taxon>Bacillota</taxon>
        <taxon>Clostridia</taxon>
        <taxon>Lachnospirales</taxon>
        <taxon>Lachnospiraceae</taxon>
        <taxon>Blautia</taxon>
    </lineage>
</organism>
<dbReference type="SUPFAM" id="SSF102462">
    <property type="entry name" value="Peptidyl-tRNA hydrolase II"/>
    <property type="match status" value="1"/>
</dbReference>
<dbReference type="Pfam" id="PF09391">
    <property type="entry name" value="DUF2000"/>
    <property type="match status" value="1"/>
</dbReference>
<dbReference type="RefSeq" id="WP_065541678.1">
    <property type="nucleotide sequence ID" value="NZ_CP015405.2"/>
</dbReference>
<dbReference type="KEGG" id="byl:A4V09_06690"/>
<dbReference type="EMBL" id="CP015405">
    <property type="protein sequence ID" value="ANU75482.1"/>
    <property type="molecule type" value="Genomic_DNA"/>
</dbReference>
<dbReference type="PIRSF" id="PIRSF033736">
    <property type="entry name" value="UCP033763"/>
    <property type="match status" value="1"/>
</dbReference>
<dbReference type="OrthoDB" id="1045582at2"/>
<proteinExistence type="predicted"/>
<dbReference type="AlphaFoldDB" id="A0A1C7IB68"/>
<protein>
    <recommendedName>
        <fullName evidence="3">DUF2000 domain-containing protein</fullName>
    </recommendedName>
</protein>
<dbReference type="InterPro" id="IPR017021">
    <property type="entry name" value="UCP033763"/>
</dbReference>
<reference evidence="1" key="1">
    <citation type="submission" date="2017-04" db="EMBL/GenBank/DDBJ databases">
        <title>Complete Genome Sequences of Twelve Strains of a Stable Defined Moderately Diverse Mouse Microbiota 2 (sDMDMm2).</title>
        <authorList>
            <person name="Uchimura Y."/>
            <person name="Wyss M."/>
            <person name="Brugiroux S."/>
            <person name="Limenitakis J.P."/>
            <person name="Stecher B."/>
            <person name="McCoy K.D."/>
            <person name="Macpherson A.J."/>
        </authorList>
    </citation>
    <scope>NUCLEOTIDE SEQUENCE</scope>
    <source>
        <strain evidence="1">YL58</strain>
    </source>
</reference>
<evidence type="ECO:0000313" key="1">
    <source>
        <dbReference type="EMBL" id="ANU75482.1"/>
    </source>
</evidence>
<accession>A0A1C7IB68</accession>
<name>A0A1C7IB68_9FIRM</name>
<evidence type="ECO:0000313" key="2">
    <source>
        <dbReference type="Proteomes" id="UP000092574"/>
    </source>
</evidence>
<gene>
    <name evidence="1" type="ORF">A4V09_06690</name>
</gene>
<dbReference type="Gene3D" id="3.40.1490.10">
    <property type="entry name" value="Bit1"/>
    <property type="match status" value="1"/>
</dbReference>
<dbReference type="Proteomes" id="UP000092574">
    <property type="component" value="Chromosome"/>
</dbReference>